<keyword evidence="2" id="KW-0964">Secreted</keyword>
<keyword evidence="3" id="KW-0732">Signal</keyword>
<evidence type="ECO:0000256" key="3">
    <source>
        <dbReference type="SAM" id="SignalP"/>
    </source>
</evidence>
<dbReference type="RefSeq" id="XP_070627282.1">
    <property type="nucleotide sequence ID" value="XM_070771181.1"/>
</dbReference>
<evidence type="ECO:0000256" key="1">
    <source>
        <dbReference type="ARBA" id="ARBA00004613"/>
    </source>
</evidence>
<gene>
    <name evidence="5" type="primary">LOC109571745</name>
</gene>
<evidence type="ECO:0000313" key="5">
    <source>
        <dbReference type="RefSeq" id="XP_070627282.1"/>
    </source>
</evidence>
<dbReference type="GeneID" id="109571745"/>
<dbReference type="Proteomes" id="UP001652663">
    <property type="component" value="Chromosome 18"/>
</dbReference>
<dbReference type="InterPro" id="IPR050918">
    <property type="entry name" value="CNF-like_PLA2_Inhibitor"/>
</dbReference>
<sequence length="414" mass="43579">MFWLPPLLVLLGALAVPEGTTKTCPVCPLLGNCIEKTCPPAQDACLLSQLQLANGTVIKNGSCVAPGDCRKDVYSLTYGPGLSLWIRTACCEDNCSSVTPQEARPRAQPNGLQCHYGPGNKLAQCDSLSVMNCTGNQTVCFTLSGTWHGGTPQTLKGCATPEICHLQANTTLGPEGSGFRLITKPECSHVTPTTQPGPYTAHSKVKVTTCFTCSDLHHCNPLPCTEDRNHCLQTVGITVLGATNSVAWRNGSCVASKDCTPANSISALTYSTGFGFWVNTTCCQGNCQEPGPLAALPASSTLSKFVCPTYPGGHSGPCSPSFYMQCPSRETECIHVNLVSEVGGRNLSVRGCGTRDLCQEEGFPVLPGHRLAGRPVCNARQRAILDPKCHSGAALGLRLALPVLTVALGTATLS</sequence>
<keyword evidence="4" id="KW-1185">Reference proteome</keyword>
<proteinExistence type="predicted"/>
<dbReference type="SUPFAM" id="SSF57302">
    <property type="entry name" value="Snake toxin-like"/>
    <property type="match status" value="2"/>
</dbReference>
<dbReference type="Gene3D" id="2.10.60.10">
    <property type="entry name" value="CD59"/>
    <property type="match status" value="2"/>
</dbReference>
<organism evidence="4 5">
    <name type="scientific">Bos indicus</name>
    <name type="common">Zebu</name>
    <dbReference type="NCBI Taxonomy" id="9915"/>
    <lineage>
        <taxon>Eukaryota</taxon>
        <taxon>Metazoa</taxon>
        <taxon>Chordata</taxon>
        <taxon>Craniata</taxon>
        <taxon>Vertebrata</taxon>
        <taxon>Euteleostomi</taxon>
        <taxon>Mammalia</taxon>
        <taxon>Eutheria</taxon>
        <taxon>Laurasiatheria</taxon>
        <taxon>Artiodactyla</taxon>
        <taxon>Ruminantia</taxon>
        <taxon>Pecora</taxon>
        <taxon>Bovidae</taxon>
        <taxon>Bovinae</taxon>
        <taxon>Bos</taxon>
    </lineage>
</organism>
<feature type="chain" id="PRO_5047435662" description="Phospholipase A2 inhibitor and Ly6/PLAUR domain-containing protein" evidence="3">
    <location>
        <begin position="22"/>
        <end position="414"/>
    </location>
</feature>
<comment type="subcellular location">
    <subcellularLocation>
        <location evidence="1">Secreted</location>
    </subcellularLocation>
</comment>
<evidence type="ECO:0008006" key="6">
    <source>
        <dbReference type="Google" id="ProtNLM"/>
    </source>
</evidence>
<feature type="signal peptide" evidence="3">
    <location>
        <begin position="1"/>
        <end position="21"/>
    </location>
</feature>
<evidence type="ECO:0000313" key="4">
    <source>
        <dbReference type="Proteomes" id="UP001652663"/>
    </source>
</evidence>
<dbReference type="InterPro" id="IPR045860">
    <property type="entry name" value="Snake_toxin-like_sf"/>
</dbReference>
<protein>
    <recommendedName>
        <fullName evidence="6">Phospholipase A2 inhibitor and Ly6/PLAUR domain-containing protein</fullName>
    </recommendedName>
</protein>
<dbReference type="PANTHER" id="PTHR20914:SF9">
    <property type="entry name" value="COILED, ISOFORM A"/>
    <property type="match status" value="1"/>
</dbReference>
<dbReference type="PANTHER" id="PTHR20914">
    <property type="entry name" value="LY6/PLAUR DOMAIN-CONTAINING PROTEIN 8"/>
    <property type="match status" value="1"/>
</dbReference>
<name>A0ABM4QVG9_BOSIN</name>
<accession>A0ABM4QVG9</accession>
<reference evidence="5" key="1">
    <citation type="submission" date="2025-08" db="UniProtKB">
        <authorList>
            <consortium name="RefSeq"/>
        </authorList>
    </citation>
    <scope>IDENTIFICATION</scope>
    <source>
        <tissue evidence="5">Blood</tissue>
    </source>
</reference>
<evidence type="ECO:0000256" key="2">
    <source>
        <dbReference type="ARBA" id="ARBA00022525"/>
    </source>
</evidence>